<dbReference type="Proteomes" id="UP000789405">
    <property type="component" value="Unassembled WGS sequence"/>
</dbReference>
<accession>A0A9N9NJT4</accession>
<organism evidence="1 2">
    <name type="scientific">Dentiscutata erythropus</name>
    <dbReference type="NCBI Taxonomy" id="1348616"/>
    <lineage>
        <taxon>Eukaryota</taxon>
        <taxon>Fungi</taxon>
        <taxon>Fungi incertae sedis</taxon>
        <taxon>Mucoromycota</taxon>
        <taxon>Glomeromycotina</taxon>
        <taxon>Glomeromycetes</taxon>
        <taxon>Diversisporales</taxon>
        <taxon>Gigasporaceae</taxon>
        <taxon>Dentiscutata</taxon>
    </lineage>
</organism>
<evidence type="ECO:0000313" key="2">
    <source>
        <dbReference type="Proteomes" id="UP000789405"/>
    </source>
</evidence>
<feature type="non-terminal residue" evidence="1">
    <location>
        <position position="102"/>
    </location>
</feature>
<reference evidence="1" key="1">
    <citation type="submission" date="2021-06" db="EMBL/GenBank/DDBJ databases">
        <authorList>
            <person name="Kallberg Y."/>
            <person name="Tangrot J."/>
            <person name="Rosling A."/>
        </authorList>
    </citation>
    <scope>NUCLEOTIDE SEQUENCE</scope>
    <source>
        <strain evidence="1">MA453B</strain>
    </source>
</reference>
<sequence length="102" mass="11700">MNIVEKEAINADNSYYHQTRVKNNKEVLITYLLSYIQVTPTMNKKGFLPVTSTVKVFTSKPQQKKSSISEALNIYHISEEITKSNGICSKVVWENIAKEYLK</sequence>
<evidence type="ECO:0000313" key="1">
    <source>
        <dbReference type="EMBL" id="CAG8737995.1"/>
    </source>
</evidence>
<protein>
    <submittedName>
        <fullName evidence="1">17856_t:CDS:1</fullName>
    </submittedName>
</protein>
<proteinExistence type="predicted"/>
<comment type="caution">
    <text evidence="1">The sequence shown here is derived from an EMBL/GenBank/DDBJ whole genome shotgun (WGS) entry which is preliminary data.</text>
</comment>
<dbReference type="EMBL" id="CAJVPY010013025">
    <property type="protein sequence ID" value="CAG8737995.1"/>
    <property type="molecule type" value="Genomic_DNA"/>
</dbReference>
<gene>
    <name evidence="1" type="ORF">DERYTH_LOCUS15736</name>
</gene>
<name>A0A9N9NJT4_9GLOM</name>
<dbReference type="AlphaFoldDB" id="A0A9N9NJT4"/>
<keyword evidence="2" id="KW-1185">Reference proteome</keyword>